<dbReference type="Proteomes" id="UP000291933">
    <property type="component" value="Unassembled WGS sequence"/>
</dbReference>
<keyword evidence="2" id="KW-1185">Reference proteome</keyword>
<protein>
    <submittedName>
        <fullName evidence="1">Three-Cys-motif partner protein TcmP</fullName>
    </submittedName>
</protein>
<dbReference type="InterPro" id="IPR031009">
    <property type="entry name" value="Tcm_partner"/>
</dbReference>
<organism evidence="1 2">
    <name type="scientific">Propioniciclava tarda</name>
    <dbReference type="NCBI Taxonomy" id="433330"/>
    <lineage>
        <taxon>Bacteria</taxon>
        <taxon>Bacillati</taxon>
        <taxon>Actinomycetota</taxon>
        <taxon>Actinomycetes</taxon>
        <taxon>Propionibacteriales</taxon>
        <taxon>Propionibacteriaceae</taxon>
        <taxon>Propioniciclava</taxon>
    </lineage>
</organism>
<name>A0A4Q9KJV4_PROTD</name>
<evidence type="ECO:0000313" key="1">
    <source>
        <dbReference type="EMBL" id="TBT93137.1"/>
    </source>
</evidence>
<dbReference type="AlphaFoldDB" id="A0A4Q9KJV4"/>
<reference evidence="1 2" key="1">
    <citation type="submission" date="2019-01" db="EMBL/GenBank/DDBJ databases">
        <title>Lactibacter flavus gen. nov., sp. nov., a novel bacterium of the family Propionibacteriaceae isolated from raw milk and dairy products.</title>
        <authorList>
            <person name="Huptas C."/>
            <person name="Wenning M."/>
            <person name="Breitenwieser F."/>
            <person name="Doll E."/>
            <person name="Von Neubeck M."/>
            <person name="Busse H.-J."/>
            <person name="Scherer S."/>
        </authorList>
    </citation>
    <scope>NUCLEOTIDE SEQUENCE [LARGE SCALE GENOMIC DNA]</scope>
    <source>
        <strain evidence="1 2">DSM 22130</strain>
    </source>
</reference>
<comment type="caution">
    <text evidence="1">The sequence shown here is derived from an EMBL/GenBank/DDBJ whole genome shotgun (WGS) entry which is preliminary data.</text>
</comment>
<dbReference type="OrthoDB" id="5070486at2"/>
<gene>
    <name evidence="1" type="primary">tcmP</name>
    <name evidence="1" type="ORF">ET996_12430</name>
</gene>
<dbReference type="RefSeq" id="WP_131172880.1">
    <property type="nucleotide sequence ID" value="NZ_FXTL01000018.1"/>
</dbReference>
<dbReference type="EMBL" id="SDMR01000018">
    <property type="protein sequence ID" value="TBT93137.1"/>
    <property type="molecule type" value="Genomic_DNA"/>
</dbReference>
<proteinExistence type="predicted"/>
<dbReference type="NCBIfam" id="TIGR04474">
    <property type="entry name" value="tcm_partner"/>
    <property type="match status" value="1"/>
</dbReference>
<accession>A0A4Q9KJV4</accession>
<sequence length="374" mass="40562">MATGTSAGLLEEEAIQSFLKHRVLGRYTIAFTQKLARSAPVTLVDGYAGNGRDKSGKPGSAELLLMAAAAAPSGSTQVELVEKDDKTRSELLQVVGHYPSSLARVSGGTVESNLPEILSRAQRRALFLFLDPCGAGLTFQQVCLLAQRAPSWPPTEILLNFNGDLGRRVAANAITRETSSVLDMVCGSWWRESIQRGRSKSTASWETALHELVYDYVEQLAAAIPDSSVMAIPVRKRPTGQPVFYLVHITRSPHGTWVMSDAVARSMREWRSESEVLDLKGQASLFEPVDVLADYQDARERIARNLTTISQGPSAGLELRLVASQVLDGAIGVLSDTEINQIARDLNDAQVLRLAKKGKGTRTYAVYPVAATGI</sequence>
<evidence type="ECO:0000313" key="2">
    <source>
        <dbReference type="Proteomes" id="UP000291933"/>
    </source>
</evidence>